<evidence type="ECO:0000256" key="8">
    <source>
        <dbReference type="SAM" id="Phobius"/>
    </source>
</evidence>
<feature type="non-terminal residue" evidence="10">
    <location>
        <position position="1"/>
    </location>
</feature>
<dbReference type="Pfam" id="PF00001">
    <property type="entry name" value="7tm_1"/>
    <property type="match status" value="1"/>
</dbReference>
<accession>A0ABP0VKT8</accession>
<proteinExistence type="predicted"/>
<evidence type="ECO:0000313" key="11">
    <source>
        <dbReference type="Proteomes" id="UP001497444"/>
    </source>
</evidence>
<feature type="domain" description="G-protein coupled receptors family 1 profile" evidence="9">
    <location>
        <begin position="1"/>
        <end position="140"/>
    </location>
</feature>
<protein>
    <recommendedName>
        <fullName evidence="9">G-protein coupled receptors family 1 profile domain-containing protein</fullName>
    </recommendedName>
</protein>
<evidence type="ECO:0000256" key="4">
    <source>
        <dbReference type="ARBA" id="ARBA00023040"/>
    </source>
</evidence>
<evidence type="ECO:0000313" key="10">
    <source>
        <dbReference type="EMBL" id="CAK9254067.1"/>
    </source>
</evidence>
<sequence length="140" mass="16230">YVSTVTMCVIGLDRHQAIVHPFGKRLSAVIPIYVMIPFIWRISGLLSIPHAYFNEVVKLFSYRYLIRCQIQYPEPEALYSQWLTIITFSSQYVIPLSIATICYSKSAYNIHQRGKLGAMTQQQIDNNTRNNRKTIKMLIV</sequence>
<evidence type="ECO:0000256" key="6">
    <source>
        <dbReference type="ARBA" id="ARBA00023170"/>
    </source>
</evidence>
<keyword evidence="6" id="KW-0675">Receptor</keyword>
<dbReference type="PANTHER" id="PTHR45695:SF27">
    <property type="entry name" value="PROLACTIN-RELEASING PEPTIDE RECEPTOR"/>
    <property type="match status" value="1"/>
</dbReference>
<organism evidence="10 11">
    <name type="scientific">Sphagnum jensenii</name>
    <dbReference type="NCBI Taxonomy" id="128206"/>
    <lineage>
        <taxon>Eukaryota</taxon>
        <taxon>Viridiplantae</taxon>
        <taxon>Streptophyta</taxon>
        <taxon>Embryophyta</taxon>
        <taxon>Bryophyta</taxon>
        <taxon>Sphagnophytina</taxon>
        <taxon>Sphagnopsida</taxon>
        <taxon>Sphagnales</taxon>
        <taxon>Sphagnaceae</taxon>
        <taxon>Sphagnum</taxon>
    </lineage>
</organism>
<keyword evidence="3 8" id="KW-1133">Transmembrane helix</keyword>
<feature type="non-terminal residue" evidence="10">
    <location>
        <position position="140"/>
    </location>
</feature>
<name>A0ABP0VKT8_9BRYO</name>
<keyword evidence="5 8" id="KW-0472">Membrane</keyword>
<dbReference type="EMBL" id="CAXAQS010000976">
    <property type="protein sequence ID" value="CAK9254067.1"/>
    <property type="molecule type" value="Genomic_DNA"/>
</dbReference>
<keyword evidence="11" id="KW-1185">Reference proteome</keyword>
<keyword evidence="4" id="KW-0297">G-protein coupled receptor</keyword>
<dbReference type="Proteomes" id="UP001497444">
    <property type="component" value="Unassembled WGS sequence"/>
</dbReference>
<dbReference type="PROSITE" id="PS00237">
    <property type="entry name" value="G_PROTEIN_RECEP_F1_1"/>
    <property type="match status" value="1"/>
</dbReference>
<evidence type="ECO:0000259" key="9">
    <source>
        <dbReference type="PROSITE" id="PS50262"/>
    </source>
</evidence>
<comment type="caution">
    <text evidence="10">The sequence shown here is derived from an EMBL/GenBank/DDBJ whole genome shotgun (WGS) entry which is preliminary data.</text>
</comment>
<dbReference type="PROSITE" id="PS50262">
    <property type="entry name" value="G_PROTEIN_RECEP_F1_2"/>
    <property type="match status" value="1"/>
</dbReference>
<dbReference type="InterPro" id="IPR000276">
    <property type="entry name" value="GPCR_Rhodpsn"/>
</dbReference>
<dbReference type="InterPro" id="IPR017452">
    <property type="entry name" value="GPCR_Rhodpsn_7TM"/>
</dbReference>
<dbReference type="SUPFAM" id="SSF81321">
    <property type="entry name" value="Family A G protein-coupled receptor-like"/>
    <property type="match status" value="1"/>
</dbReference>
<evidence type="ECO:0000256" key="3">
    <source>
        <dbReference type="ARBA" id="ARBA00022989"/>
    </source>
</evidence>
<evidence type="ECO:0000256" key="7">
    <source>
        <dbReference type="ARBA" id="ARBA00023224"/>
    </source>
</evidence>
<keyword evidence="2 8" id="KW-0812">Transmembrane</keyword>
<dbReference type="PANTHER" id="PTHR45695">
    <property type="entry name" value="LEUCOKININ RECEPTOR-RELATED"/>
    <property type="match status" value="1"/>
</dbReference>
<keyword evidence="7" id="KW-0807">Transducer</keyword>
<feature type="transmembrane region" description="Helical" evidence="8">
    <location>
        <begin position="32"/>
        <end position="53"/>
    </location>
</feature>
<reference evidence="10" key="1">
    <citation type="submission" date="2024-02" db="EMBL/GenBank/DDBJ databases">
        <authorList>
            <consortium name="ELIXIR-Norway"/>
            <consortium name="Elixir Norway"/>
        </authorList>
    </citation>
    <scope>NUCLEOTIDE SEQUENCE</scope>
</reference>
<evidence type="ECO:0000256" key="1">
    <source>
        <dbReference type="ARBA" id="ARBA00004141"/>
    </source>
</evidence>
<gene>
    <name evidence="10" type="ORF">CSSPJE1EN1_LOCUS29445</name>
</gene>
<evidence type="ECO:0000256" key="2">
    <source>
        <dbReference type="ARBA" id="ARBA00022692"/>
    </source>
</evidence>
<comment type="subcellular location">
    <subcellularLocation>
        <location evidence="1">Membrane</location>
        <topology evidence="1">Multi-pass membrane protein</topology>
    </subcellularLocation>
</comment>
<dbReference type="Gene3D" id="1.20.1070.10">
    <property type="entry name" value="Rhodopsin 7-helix transmembrane proteins"/>
    <property type="match status" value="1"/>
</dbReference>
<feature type="transmembrane region" description="Helical" evidence="8">
    <location>
        <begin position="82"/>
        <end position="103"/>
    </location>
</feature>
<evidence type="ECO:0000256" key="5">
    <source>
        <dbReference type="ARBA" id="ARBA00023136"/>
    </source>
</evidence>